<dbReference type="EMBL" id="JAVRQU010000007">
    <property type="protein sequence ID" value="KAK5700810.1"/>
    <property type="molecule type" value="Genomic_DNA"/>
</dbReference>
<name>A0AAN7WA90_9PEZI</name>
<feature type="compositionally biased region" description="Polar residues" evidence="1">
    <location>
        <begin position="173"/>
        <end position="189"/>
    </location>
</feature>
<organism evidence="2 3">
    <name type="scientific">Elasticomyces elasticus</name>
    <dbReference type="NCBI Taxonomy" id="574655"/>
    <lineage>
        <taxon>Eukaryota</taxon>
        <taxon>Fungi</taxon>
        <taxon>Dikarya</taxon>
        <taxon>Ascomycota</taxon>
        <taxon>Pezizomycotina</taxon>
        <taxon>Dothideomycetes</taxon>
        <taxon>Dothideomycetidae</taxon>
        <taxon>Mycosphaerellales</taxon>
        <taxon>Teratosphaeriaceae</taxon>
        <taxon>Elasticomyces</taxon>
    </lineage>
</organism>
<dbReference type="AlphaFoldDB" id="A0AAN7WA90"/>
<proteinExistence type="predicted"/>
<gene>
    <name evidence="2" type="ORF">LTR97_005327</name>
</gene>
<protein>
    <submittedName>
        <fullName evidence="2">Uncharacterized protein</fullName>
    </submittedName>
</protein>
<reference evidence="2" key="1">
    <citation type="submission" date="2023-08" db="EMBL/GenBank/DDBJ databases">
        <title>Black Yeasts Isolated from many extreme environments.</title>
        <authorList>
            <person name="Coleine C."/>
            <person name="Stajich J.E."/>
            <person name="Selbmann L."/>
        </authorList>
    </citation>
    <scope>NUCLEOTIDE SEQUENCE</scope>
    <source>
        <strain evidence="2">CCFEE 5810</strain>
    </source>
</reference>
<feature type="compositionally biased region" description="Basic and acidic residues" evidence="1">
    <location>
        <begin position="34"/>
        <end position="53"/>
    </location>
</feature>
<feature type="compositionally biased region" description="Basic and acidic residues" evidence="1">
    <location>
        <begin position="757"/>
        <end position="766"/>
    </location>
</feature>
<feature type="compositionally biased region" description="Acidic residues" evidence="1">
    <location>
        <begin position="609"/>
        <end position="629"/>
    </location>
</feature>
<accession>A0AAN7WA90</accession>
<feature type="region of interest" description="Disordered" evidence="1">
    <location>
        <begin position="604"/>
        <end position="687"/>
    </location>
</feature>
<feature type="compositionally biased region" description="Basic and acidic residues" evidence="1">
    <location>
        <begin position="1"/>
        <end position="22"/>
    </location>
</feature>
<feature type="compositionally biased region" description="Basic and acidic residues" evidence="1">
    <location>
        <begin position="829"/>
        <end position="841"/>
    </location>
</feature>
<evidence type="ECO:0000256" key="1">
    <source>
        <dbReference type="SAM" id="MobiDB-lite"/>
    </source>
</evidence>
<evidence type="ECO:0000313" key="2">
    <source>
        <dbReference type="EMBL" id="KAK5700810.1"/>
    </source>
</evidence>
<comment type="caution">
    <text evidence="2">The sequence shown here is derived from an EMBL/GenBank/DDBJ whole genome shotgun (WGS) entry which is preliminary data.</text>
</comment>
<feature type="region of interest" description="Disordered" evidence="1">
    <location>
        <begin position="170"/>
        <end position="195"/>
    </location>
</feature>
<dbReference type="Proteomes" id="UP001310594">
    <property type="component" value="Unassembled WGS sequence"/>
</dbReference>
<feature type="region of interest" description="Disordered" evidence="1">
    <location>
        <begin position="757"/>
        <end position="841"/>
    </location>
</feature>
<feature type="region of interest" description="Disordered" evidence="1">
    <location>
        <begin position="1"/>
        <end position="53"/>
    </location>
</feature>
<evidence type="ECO:0000313" key="3">
    <source>
        <dbReference type="Proteomes" id="UP001310594"/>
    </source>
</evidence>
<sequence length="841" mass="94039">MAERQGAEEETQRQSEGREAGRKKGGTVTGISGDEERVGPKVHEGIGDARKEKAVSIVAEPEQEDYEEDDVPVEVRMCGWLEKGRVILSRRQPDSRNVERAFLTHFKVQDNQYEMRLYWHFRHEPCEVHRSIRDLSNMARNTPQLLVDSESIQLHAHRAVQARRRQIIPGMTDSPSSEIDTTLAPSGNVASGRGGTSSFDVDMHCGLSDESCRMIGLRNPTMITLKLKFRETMSELRTQIRNAVLTLSRTGVDVNKVFRGVTAIRFRTTIRVHGQPPFDLDDAEYGGRLPQYLDFFFNPATATEPVRATITLHVEFAEEVRAAKKQKVAAGAVRAIDLEKLVRAAGQNITSCSDMVRVGDVDGLTQKQANDVAQEYPLMAAPDALAKRNVQLWGTKAWVFDNKSIGGFKVKQESVRFIQKYLWYDGFKDVKNGSALRKRIVEGQQGDPRVPFLPPITFNKFDPAACRPPLGKAAITESRTVVVVVRYVSHLSESSRNGLQFHEDFQLIIDHRDDFDSLMKNIRAELWDNPGTATLFEDGLGDTWWLQLWILPQVSEPQKLFRLEQADVLSNFVSPEGLKKQPPKLYMEAHIWPSAVQDEVDVVQHRDTGDEEGEEDEASADDDDLEEPDLPQQTRSQRSTGTKRKASGKTKVNGRGGNGSDPRHERAKPEQATGDAADEPAGQADEEVMPAGILEHSRLLAEEEEAERIERALQLSEEEHRAYVGLEGGRSMADAGLDGALTAEETADVADRHHSFHRADGGYHADEPEEAQSGRTSEHIAAAEAVGRDADDTEEREQDMTEHAGQSIDTDEQNGQSPSSAEVYRRRKLSIDDHVPKRLRI</sequence>